<dbReference type="OrthoDB" id="9779128at2"/>
<proteinExistence type="inferred from homology"/>
<dbReference type="SUPFAM" id="SSF50685">
    <property type="entry name" value="Barwin-like endoglucanases"/>
    <property type="match status" value="1"/>
</dbReference>
<comment type="function">
    <text evidence="3">Lytic transglycosylase with a strong preference for naked glycan strands that lack stem peptides.</text>
</comment>
<name>A0A1G6MH65_9BACT</name>
<dbReference type="InterPro" id="IPR012997">
    <property type="entry name" value="RplA"/>
</dbReference>
<dbReference type="EMBL" id="FMYU01000006">
    <property type="protein sequence ID" value="SDC54781.1"/>
    <property type="molecule type" value="Genomic_DNA"/>
</dbReference>
<evidence type="ECO:0000256" key="4">
    <source>
        <dbReference type="RuleBase" id="RU003495"/>
    </source>
</evidence>
<keyword evidence="6" id="KW-0449">Lipoprotein</keyword>
<dbReference type="AlphaFoldDB" id="A0A1G6MH65"/>
<dbReference type="GO" id="GO:0008932">
    <property type="term" value="F:lytic endotransglycosylase activity"/>
    <property type="evidence" value="ECO:0007669"/>
    <property type="project" value="UniProtKB-UniRule"/>
</dbReference>
<dbReference type="PANTHER" id="PTHR34183:SF1">
    <property type="entry name" value="ENDOLYTIC PEPTIDOGLYCAN TRANSGLYCOSYLASE RLPA"/>
    <property type="match status" value="1"/>
</dbReference>
<evidence type="ECO:0000256" key="3">
    <source>
        <dbReference type="HAMAP-Rule" id="MF_02071"/>
    </source>
</evidence>
<dbReference type="InterPro" id="IPR034718">
    <property type="entry name" value="RlpA"/>
</dbReference>
<dbReference type="InterPro" id="IPR036908">
    <property type="entry name" value="RlpA-like_sf"/>
</dbReference>
<dbReference type="NCBIfam" id="TIGR00413">
    <property type="entry name" value="rlpA"/>
    <property type="match status" value="1"/>
</dbReference>
<evidence type="ECO:0000313" key="6">
    <source>
        <dbReference type="EMBL" id="SDC54781.1"/>
    </source>
</evidence>
<sequence length="182" mass="20311">MHFFLTILYLFFILENMKRFWLVLTVLFFVSFSRAFAGEATVDDILKSLSNENNACQIQKGYASWYGLSDSLMQTANGNVYNSDEIFAASKTLPFGSKVLVKNLYNGKELFVKIVDRGPYVKGRILDLSRGAAKELGMINAGVVPIKIYTLGCEYALNKLKDMNFYSDSTVASTASNSTSQN</sequence>
<evidence type="ECO:0000256" key="1">
    <source>
        <dbReference type="ARBA" id="ARBA00023239"/>
    </source>
</evidence>
<dbReference type="CDD" id="cd22268">
    <property type="entry name" value="DPBB_RlpA-like"/>
    <property type="match status" value="1"/>
</dbReference>
<gene>
    <name evidence="3" type="primary">rlpA</name>
    <name evidence="6" type="ORF">SAMN05660835_00993</name>
</gene>
<evidence type="ECO:0000256" key="2">
    <source>
        <dbReference type="ARBA" id="ARBA00023316"/>
    </source>
</evidence>
<dbReference type="Pfam" id="PF03330">
    <property type="entry name" value="DPBB_1"/>
    <property type="match status" value="1"/>
</dbReference>
<reference evidence="7" key="1">
    <citation type="submission" date="2016-10" db="EMBL/GenBank/DDBJ databases">
        <authorList>
            <person name="Varghese N."/>
            <person name="Submissions S."/>
        </authorList>
    </citation>
    <scope>NUCLEOTIDE SEQUENCE [LARGE SCALE GENOMIC DNA]</scope>
    <source>
        <strain evidence="7">DSM 8415</strain>
    </source>
</reference>
<keyword evidence="2 3" id="KW-0961">Cell wall biogenesis/degradation</keyword>
<feature type="domain" description="RlpA-like protein double-psi beta-barrel" evidence="5">
    <location>
        <begin position="59"/>
        <end position="148"/>
    </location>
</feature>
<dbReference type="PANTHER" id="PTHR34183">
    <property type="entry name" value="ENDOLYTIC PEPTIDOGLYCAN TRANSGLYCOSYLASE RLPA"/>
    <property type="match status" value="1"/>
</dbReference>
<protein>
    <recommendedName>
        <fullName evidence="3">Probable endolytic peptidoglycan transglycosylase RlpA</fullName>
        <ecNumber evidence="3">4.2.2.-</ecNumber>
    </recommendedName>
</protein>
<evidence type="ECO:0000313" key="7">
    <source>
        <dbReference type="Proteomes" id="UP000199411"/>
    </source>
</evidence>
<comment type="similarity">
    <text evidence="3 4">Belongs to the RlpA family.</text>
</comment>
<dbReference type="Proteomes" id="UP000199411">
    <property type="component" value="Unassembled WGS sequence"/>
</dbReference>
<dbReference type="GO" id="GO:0071555">
    <property type="term" value="P:cell wall organization"/>
    <property type="evidence" value="ECO:0007669"/>
    <property type="project" value="UniProtKB-KW"/>
</dbReference>
<dbReference type="InterPro" id="IPR009009">
    <property type="entry name" value="RlpA-like_DPBB"/>
</dbReference>
<accession>A0A1G6MH65</accession>
<dbReference type="Gene3D" id="2.40.40.10">
    <property type="entry name" value="RlpA-like domain"/>
    <property type="match status" value="1"/>
</dbReference>
<dbReference type="HAMAP" id="MF_02071">
    <property type="entry name" value="RlpA"/>
    <property type="match status" value="1"/>
</dbReference>
<keyword evidence="1 3" id="KW-0456">Lyase</keyword>
<keyword evidence="7" id="KW-1185">Reference proteome</keyword>
<dbReference type="EC" id="4.2.2.-" evidence="3"/>
<evidence type="ECO:0000259" key="5">
    <source>
        <dbReference type="Pfam" id="PF03330"/>
    </source>
</evidence>
<dbReference type="GO" id="GO:0000270">
    <property type="term" value="P:peptidoglycan metabolic process"/>
    <property type="evidence" value="ECO:0007669"/>
    <property type="project" value="UniProtKB-UniRule"/>
</dbReference>
<organism evidence="6 7">
    <name type="scientific">Desulfurella multipotens</name>
    <dbReference type="NCBI Taxonomy" id="79269"/>
    <lineage>
        <taxon>Bacteria</taxon>
        <taxon>Pseudomonadati</taxon>
        <taxon>Campylobacterota</taxon>
        <taxon>Desulfurellia</taxon>
        <taxon>Desulfurellales</taxon>
        <taxon>Desulfurellaceae</taxon>
        <taxon>Desulfurella</taxon>
    </lineage>
</organism>